<dbReference type="Gene3D" id="3.20.20.60">
    <property type="entry name" value="Phosphoenolpyruvate-binding domains"/>
    <property type="match status" value="1"/>
</dbReference>
<evidence type="ECO:0000256" key="3">
    <source>
        <dbReference type="ARBA" id="ARBA00012142"/>
    </source>
</evidence>
<comment type="pathway">
    <text evidence="1 13">Carbohydrate degradation; glycolysis; pyruvate from D-glyceraldehyde 3-phosphate: step 5/5.</text>
</comment>
<evidence type="ECO:0000259" key="15">
    <source>
        <dbReference type="Pfam" id="PF02887"/>
    </source>
</evidence>
<evidence type="ECO:0000256" key="11">
    <source>
        <dbReference type="ARBA" id="ARBA00023317"/>
    </source>
</evidence>
<evidence type="ECO:0000256" key="4">
    <source>
        <dbReference type="ARBA" id="ARBA00022679"/>
    </source>
</evidence>
<feature type="domain" description="Pyruvate kinase C-terminal" evidence="15">
    <location>
        <begin position="355"/>
        <end position="467"/>
    </location>
</feature>
<dbReference type="PANTHER" id="PTHR11817">
    <property type="entry name" value="PYRUVATE KINASE"/>
    <property type="match status" value="1"/>
</dbReference>
<dbReference type="GO" id="GO:0005524">
    <property type="term" value="F:ATP binding"/>
    <property type="evidence" value="ECO:0007669"/>
    <property type="project" value="UniProtKB-KW"/>
</dbReference>
<keyword evidence="9 13" id="KW-0460">Magnesium</keyword>
<keyword evidence="11 16" id="KW-0670">Pyruvate</keyword>
<dbReference type="SUPFAM" id="SSF51621">
    <property type="entry name" value="Phosphoenolpyruvate/pyruvate domain"/>
    <property type="match status" value="1"/>
</dbReference>
<dbReference type="SUPFAM" id="SSF50800">
    <property type="entry name" value="PK beta-barrel domain-like"/>
    <property type="match status" value="1"/>
</dbReference>
<evidence type="ECO:0000313" key="16">
    <source>
        <dbReference type="EMBL" id="SMF46040.1"/>
    </source>
</evidence>
<keyword evidence="17" id="KW-1185">Reference proteome</keyword>
<keyword evidence="4 13" id="KW-0808">Transferase</keyword>
<evidence type="ECO:0000256" key="9">
    <source>
        <dbReference type="ARBA" id="ARBA00022842"/>
    </source>
</evidence>
<comment type="catalytic activity">
    <reaction evidence="13">
        <text>pyruvate + ATP = phosphoenolpyruvate + ADP + H(+)</text>
        <dbReference type="Rhea" id="RHEA:18157"/>
        <dbReference type="ChEBI" id="CHEBI:15361"/>
        <dbReference type="ChEBI" id="CHEBI:15378"/>
        <dbReference type="ChEBI" id="CHEBI:30616"/>
        <dbReference type="ChEBI" id="CHEBI:58702"/>
        <dbReference type="ChEBI" id="CHEBI:456216"/>
        <dbReference type="EC" id="2.7.1.40"/>
    </reaction>
</comment>
<accession>A0A1Y6CCN3</accession>
<evidence type="ECO:0000256" key="5">
    <source>
        <dbReference type="ARBA" id="ARBA00022723"/>
    </source>
</evidence>
<organism evidence="16 17">
    <name type="scientific">Tistlia consotensis USBA 355</name>
    <dbReference type="NCBI Taxonomy" id="560819"/>
    <lineage>
        <taxon>Bacteria</taxon>
        <taxon>Pseudomonadati</taxon>
        <taxon>Pseudomonadota</taxon>
        <taxon>Alphaproteobacteria</taxon>
        <taxon>Rhodospirillales</taxon>
        <taxon>Rhodovibrionaceae</taxon>
        <taxon>Tistlia</taxon>
    </lineage>
</organism>
<proteinExistence type="inferred from homology"/>
<dbReference type="FunFam" id="2.40.33.10:FF:000001">
    <property type="entry name" value="Pyruvate kinase"/>
    <property type="match status" value="1"/>
</dbReference>
<evidence type="ECO:0000256" key="6">
    <source>
        <dbReference type="ARBA" id="ARBA00022741"/>
    </source>
</evidence>
<keyword evidence="5" id="KW-0479">Metal-binding</keyword>
<dbReference type="InterPro" id="IPR015806">
    <property type="entry name" value="Pyrv_Knase_insert_dom_sf"/>
</dbReference>
<comment type="similarity">
    <text evidence="2 13">Belongs to the pyruvate kinase family.</text>
</comment>
<feature type="domain" description="Pyruvate kinase barrel" evidence="14">
    <location>
        <begin position="5"/>
        <end position="322"/>
    </location>
</feature>
<keyword evidence="7 13" id="KW-0418">Kinase</keyword>
<dbReference type="InterPro" id="IPR015793">
    <property type="entry name" value="Pyrv_Knase_brl"/>
</dbReference>
<dbReference type="GO" id="GO:0030955">
    <property type="term" value="F:potassium ion binding"/>
    <property type="evidence" value="ECO:0007669"/>
    <property type="project" value="UniProtKB-UniRule"/>
</dbReference>
<dbReference type="GO" id="GO:0016301">
    <property type="term" value="F:kinase activity"/>
    <property type="evidence" value="ECO:0007669"/>
    <property type="project" value="UniProtKB-KW"/>
</dbReference>
<name>A0A1Y6CCN3_9PROT</name>
<dbReference type="InterPro" id="IPR015813">
    <property type="entry name" value="Pyrv/PenolPyrv_kinase-like_dom"/>
</dbReference>
<evidence type="ECO:0000259" key="14">
    <source>
        <dbReference type="Pfam" id="PF00224"/>
    </source>
</evidence>
<dbReference type="GO" id="GO:0000287">
    <property type="term" value="F:magnesium ion binding"/>
    <property type="evidence" value="ECO:0007669"/>
    <property type="project" value="UniProtKB-UniRule"/>
</dbReference>
<evidence type="ECO:0000256" key="1">
    <source>
        <dbReference type="ARBA" id="ARBA00004997"/>
    </source>
</evidence>
<dbReference type="PRINTS" id="PR01050">
    <property type="entry name" value="PYRUVTKNASE"/>
</dbReference>
<dbReference type="InterPro" id="IPR015795">
    <property type="entry name" value="Pyrv_Knase_C"/>
</dbReference>
<reference evidence="16 17" key="1">
    <citation type="submission" date="2017-04" db="EMBL/GenBank/DDBJ databases">
        <authorList>
            <person name="Afonso C.L."/>
            <person name="Miller P.J."/>
            <person name="Scott M.A."/>
            <person name="Spackman E."/>
            <person name="Goraichik I."/>
            <person name="Dimitrov K.M."/>
            <person name="Suarez D.L."/>
            <person name="Swayne D.E."/>
        </authorList>
    </citation>
    <scope>NUCLEOTIDE SEQUENCE [LARGE SCALE GENOMIC DNA]</scope>
    <source>
        <strain evidence="16 17">USBA 355</strain>
    </source>
</reference>
<dbReference type="GO" id="GO:0004743">
    <property type="term" value="F:pyruvate kinase activity"/>
    <property type="evidence" value="ECO:0007669"/>
    <property type="project" value="UniProtKB-UniRule"/>
</dbReference>
<dbReference type="InterPro" id="IPR011037">
    <property type="entry name" value="Pyrv_Knase-like_insert_dom_sf"/>
</dbReference>
<dbReference type="NCBIfam" id="NF004886">
    <property type="entry name" value="PRK06247.1"/>
    <property type="match status" value="1"/>
</dbReference>
<evidence type="ECO:0000313" key="17">
    <source>
        <dbReference type="Proteomes" id="UP000192917"/>
    </source>
</evidence>
<dbReference type="InterPro" id="IPR036918">
    <property type="entry name" value="Pyrv_Knase_C_sf"/>
</dbReference>
<dbReference type="Pfam" id="PF00224">
    <property type="entry name" value="PK"/>
    <property type="match status" value="1"/>
</dbReference>
<dbReference type="RefSeq" id="WP_085124160.1">
    <property type="nucleotide sequence ID" value="NZ_FWZX01000016.1"/>
</dbReference>
<protein>
    <recommendedName>
        <fullName evidence="3 12">Pyruvate kinase</fullName>
        <ecNumber evidence="3 12">2.7.1.40</ecNumber>
    </recommendedName>
</protein>
<dbReference type="NCBIfam" id="NF004978">
    <property type="entry name" value="PRK06354.1"/>
    <property type="match status" value="1"/>
</dbReference>
<sequence>MRRHRNAKIVATLGPSSTSREEIRALFLAGADVFRLNFSHGAHEEHRARYDVIRALEKEFRRPIAILQDLQGPKIRIGRFKDGPIRLERGQRFRLELKAKEGDEGMAPLPHPEIFAALSAGTVILLDDGKLRLEVREHGTDWAETEVVVGGPLSDRKGVNVPGITMPISPLTDKDRTDLEFGLKLGVDWVALSFVQRPEDIAEVQSLVKRRAAVMAKIEKPAALKTLGRIVELCDGIMVARGDLGVELAPEEVPGRQKEIIRACRLAGKPVIVATQMLDSMVNSPTPTRAEASDVATAIYDGADAVMLSAESAAGHYPVESVEFMSRIIARTEQDPTYRPIITALHPEPEATAPDAISAAASQVAHTVGAAAIVTYTTSGSTAIRAARERPEVSILTLTAKRETARRLALLWGAHCVVTADVTSFQEMVQKACKIAVAEDFAKPGDKIVVTAGVPFGTPGATNVLRIAWIER</sequence>
<dbReference type="SUPFAM" id="SSF52935">
    <property type="entry name" value="PK C-terminal domain-like"/>
    <property type="match status" value="1"/>
</dbReference>
<dbReference type="InterPro" id="IPR040442">
    <property type="entry name" value="Pyrv_kinase-like_dom_sf"/>
</dbReference>
<dbReference type="NCBIfam" id="TIGR01064">
    <property type="entry name" value="pyruv_kin"/>
    <property type="match status" value="1"/>
</dbReference>
<evidence type="ECO:0000256" key="12">
    <source>
        <dbReference type="NCBIfam" id="TIGR01064"/>
    </source>
</evidence>
<dbReference type="UniPathway" id="UPA00109">
    <property type="reaction ID" value="UER00188"/>
</dbReference>
<dbReference type="NCBIfam" id="NF004491">
    <property type="entry name" value="PRK05826.1"/>
    <property type="match status" value="1"/>
</dbReference>
<evidence type="ECO:0000256" key="8">
    <source>
        <dbReference type="ARBA" id="ARBA00022840"/>
    </source>
</evidence>
<evidence type="ECO:0000256" key="13">
    <source>
        <dbReference type="RuleBase" id="RU000504"/>
    </source>
</evidence>
<dbReference type="Pfam" id="PF02887">
    <property type="entry name" value="PK_C"/>
    <property type="match status" value="1"/>
</dbReference>
<dbReference type="InterPro" id="IPR001697">
    <property type="entry name" value="Pyr_Knase"/>
</dbReference>
<keyword evidence="8" id="KW-0067">ATP-binding</keyword>
<evidence type="ECO:0000256" key="10">
    <source>
        <dbReference type="ARBA" id="ARBA00023152"/>
    </source>
</evidence>
<dbReference type="Gene3D" id="2.40.33.10">
    <property type="entry name" value="PK beta-barrel domain-like"/>
    <property type="match status" value="1"/>
</dbReference>
<evidence type="ECO:0000256" key="2">
    <source>
        <dbReference type="ARBA" id="ARBA00008663"/>
    </source>
</evidence>
<keyword evidence="10 13" id="KW-0324">Glycolysis</keyword>
<dbReference type="Proteomes" id="UP000192917">
    <property type="component" value="Unassembled WGS sequence"/>
</dbReference>
<dbReference type="EC" id="2.7.1.40" evidence="3 12"/>
<dbReference type="AlphaFoldDB" id="A0A1Y6CCN3"/>
<gene>
    <name evidence="16" type="ORF">SAMN05428998_11660</name>
</gene>
<evidence type="ECO:0000256" key="7">
    <source>
        <dbReference type="ARBA" id="ARBA00022777"/>
    </source>
</evidence>
<dbReference type="EMBL" id="FWZX01000016">
    <property type="protein sequence ID" value="SMF46040.1"/>
    <property type="molecule type" value="Genomic_DNA"/>
</dbReference>
<dbReference type="Gene3D" id="3.40.1380.20">
    <property type="entry name" value="Pyruvate kinase, C-terminal domain"/>
    <property type="match status" value="1"/>
</dbReference>
<dbReference type="STRING" id="560819.SAMN05428998_11660"/>
<keyword evidence="6" id="KW-0547">Nucleotide-binding</keyword>